<accession>I3CJK6</accession>
<dbReference type="Proteomes" id="UP000005744">
    <property type="component" value="Unassembled WGS sequence"/>
</dbReference>
<proteinExistence type="predicted"/>
<dbReference type="InterPro" id="IPR036061">
    <property type="entry name" value="CheW-like_dom_sf"/>
</dbReference>
<dbReference type="STRING" id="395493.BegalDRAFT_2971"/>
<protein>
    <submittedName>
        <fullName evidence="2">Chemotaxis signal transduction protein</fullName>
    </submittedName>
</protein>
<dbReference type="PANTHER" id="PTHR22617:SF43">
    <property type="entry name" value="PROTEIN PILI"/>
    <property type="match status" value="1"/>
</dbReference>
<dbReference type="GO" id="GO:0005829">
    <property type="term" value="C:cytosol"/>
    <property type="evidence" value="ECO:0007669"/>
    <property type="project" value="TreeGrafter"/>
</dbReference>
<evidence type="ECO:0000313" key="2">
    <source>
        <dbReference type="EMBL" id="EIJ43799.1"/>
    </source>
</evidence>
<feature type="domain" description="CheW-like" evidence="1">
    <location>
        <begin position="32"/>
        <end position="171"/>
    </location>
</feature>
<dbReference type="RefSeq" id="WP_002691297.1">
    <property type="nucleotide sequence ID" value="NZ_JH600070.1"/>
</dbReference>
<dbReference type="SMART" id="SM00260">
    <property type="entry name" value="CheW"/>
    <property type="match status" value="1"/>
</dbReference>
<dbReference type="Pfam" id="PF01584">
    <property type="entry name" value="CheW"/>
    <property type="match status" value="1"/>
</dbReference>
<organism evidence="2 3">
    <name type="scientific">Beggiatoa alba B18LD</name>
    <dbReference type="NCBI Taxonomy" id="395493"/>
    <lineage>
        <taxon>Bacteria</taxon>
        <taxon>Pseudomonadati</taxon>
        <taxon>Pseudomonadota</taxon>
        <taxon>Gammaproteobacteria</taxon>
        <taxon>Thiotrichales</taxon>
        <taxon>Thiotrichaceae</taxon>
        <taxon>Beggiatoa</taxon>
    </lineage>
</organism>
<evidence type="ECO:0000259" key="1">
    <source>
        <dbReference type="PROSITE" id="PS50851"/>
    </source>
</evidence>
<dbReference type="PROSITE" id="PS50851">
    <property type="entry name" value="CHEW"/>
    <property type="match status" value="1"/>
</dbReference>
<dbReference type="GO" id="GO:0007165">
    <property type="term" value="P:signal transduction"/>
    <property type="evidence" value="ECO:0007669"/>
    <property type="project" value="InterPro"/>
</dbReference>
<dbReference type="InterPro" id="IPR039315">
    <property type="entry name" value="CheW"/>
</dbReference>
<dbReference type="GO" id="GO:0006935">
    <property type="term" value="P:chemotaxis"/>
    <property type="evidence" value="ECO:0007669"/>
    <property type="project" value="InterPro"/>
</dbReference>
<dbReference type="Gene3D" id="2.40.50.180">
    <property type="entry name" value="CheA-289, Domain 4"/>
    <property type="match status" value="1"/>
</dbReference>
<dbReference type="EMBL" id="JH600070">
    <property type="protein sequence ID" value="EIJ43799.1"/>
    <property type="molecule type" value="Genomic_DNA"/>
</dbReference>
<dbReference type="OrthoDB" id="5570983at2"/>
<keyword evidence="3" id="KW-1185">Reference proteome</keyword>
<name>I3CJK6_9GAMM</name>
<dbReference type="AlphaFoldDB" id="I3CJK6"/>
<gene>
    <name evidence="2" type="ORF">BegalDRAFT_2971</name>
</gene>
<dbReference type="eggNOG" id="COG0835">
    <property type="taxonomic scope" value="Bacteria"/>
</dbReference>
<dbReference type="HOGENOM" id="CLU_115355_0_0_6"/>
<dbReference type="SUPFAM" id="SSF50341">
    <property type="entry name" value="CheW-like"/>
    <property type="match status" value="1"/>
</dbReference>
<evidence type="ECO:0000313" key="3">
    <source>
        <dbReference type="Proteomes" id="UP000005744"/>
    </source>
</evidence>
<reference evidence="2 3" key="1">
    <citation type="submission" date="2011-11" db="EMBL/GenBank/DDBJ databases">
        <title>Improved High-Quality Draft sequence of Beggiatoa alba B18lD.</title>
        <authorList>
            <consortium name="US DOE Joint Genome Institute"/>
            <person name="Lucas S."/>
            <person name="Han J."/>
            <person name="Lapidus A."/>
            <person name="Cheng J.-F."/>
            <person name="Goodwin L."/>
            <person name="Pitluck S."/>
            <person name="Peters L."/>
            <person name="Mikhailova N."/>
            <person name="Held B."/>
            <person name="Detter J.C."/>
            <person name="Han C."/>
            <person name="Tapia R."/>
            <person name="Land M."/>
            <person name="Hauser L."/>
            <person name="Kyrpides N."/>
            <person name="Ivanova N."/>
            <person name="Pagani I."/>
            <person name="Samuel K."/>
            <person name="Teske A."/>
            <person name="Mueller J."/>
            <person name="Woyke T."/>
        </authorList>
    </citation>
    <scope>NUCLEOTIDE SEQUENCE [LARGE SCALE GENOMIC DNA]</scope>
    <source>
        <strain evidence="2 3">B18LD</strain>
    </source>
</reference>
<dbReference type="InterPro" id="IPR002545">
    <property type="entry name" value="CheW-lke_dom"/>
</dbReference>
<sequence>MKTTWLSPSEALNRPLTRQAETSQVATGQLEIIRRLGFHVGNIGLLIAQNATSELIEVNSICPIPNTASWLLGLINLRGNLVPVFDLNLLLGLENRISKKNMLLILGRGEAAGAIILDKLPQHVIFMNSDRLDSLPPLPAVLKPFATQGYEKSGEVWFNFDHQGFFESLAGKVAA</sequence>
<dbReference type="PANTHER" id="PTHR22617">
    <property type="entry name" value="CHEMOTAXIS SENSOR HISTIDINE KINASE-RELATED"/>
    <property type="match status" value="1"/>
</dbReference>